<dbReference type="SUPFAM" id="SSF47923">
    <property type="entry name" value="Ypt/Rab-GAP domain of gyp1p"/>
    <property type="match status" value="2"/>
</dbReference>
<dbReference type="SMART" id="SM00164">
    <property type="entry name" value="TBC"/>
    <property type="match status" value="1"/>
</dbReference>
<protein>
    <recommendedName>
        <fullName evidence="1">Rab-GAP TBC domain-containing protein</fullName>
    </recommendedName>
</protein>
<dbReference type="PROSITE" id="PS50086">
    <property type="entry name" value="TBC_RABGAP"/>
    <property type="match status" value="1"/>
</dbReference>
<keyword evidence="3" id="KW-1185">Reference proteome</keyword>
<dbReference type="EMBL" id="CAJZBQ010000012">
    <property type="protein sequence ID" value="CAG9314764.1"/>
    <property type="molecule type" value="Genomic_DNA"/>
</dbReference>
<dbReference type="GO" id="GO:0099041">
    <property type="term" value="P:vesicle tethering to Golgi"/>
    <property type="evidence" value="ECO:0007669"/>
    <property type="project" value="TreeGrafter"/>
</dbReference>
<comment type="caution">
    <text evidence="2">The sequence shown here is derived from an EMBL/GenBank/DDBJ whole genome shotgun (WGS) entry which is preliminary data.</text>
</comment>
<dbReference type="GO" id="GO:0005802">
    <property type="term" value="C:trans-Golgi network"/>
    <property type="evidence" value="ECO:0007669"/>
    <property type="project" value="TreeGrafter"/>
</dbReference>
<dbReference type="InterPro" id="IPR039755">
    <property type="entry name" value="TBC1D23"/>
</dbReference>
<name>A0AAU9IH41_9CILI</name>
<dbReference type="Pfam" id="PF00566">
    <property type="entry name" value="RabGAP-TBC"/>
    <property type="match status" value="1"/>
</dbReference>
<evidence type="ECO:0000259" key="1">
    <source>
        <dbReference type="PROSITE" id="PS50086"/>
    </source>
</evidence>
<sequence length="608" mass="71027">MDAESKSKINTWKMILHVEDDPTLEIETALDLPNQRVIKSDVERTRTGILTENERKTLEILLTFYCKEHTTSYKQGMNEIMAPFLLLMRDGLPKEHAYLMFKKFIHTYLPTMFIDSGFRPLQAYFLVFRLVLRYHEPRFSSFLHINGISPELYATSWFITLFANKISDVNLIYKLWEDLVKENDPFFPVYIGIAMLFHFQFQILNSQDQMITQAICEINLETSQDVEEVLHKAAQIKQNMPYSIKSSLRKYDVFNMETIDTLLDTLRKESCLYVSAKEIILKAYPEKCICERDENFCKFCREKARDIPMLVLDCRTEAEQQAGIIPNSALLNPQAYNDSNVMLDIPDAFLCMRGIFHFCLLGSKTFKASSFEFSLQNEHYNADIVQNMVENILQAFLVKGFPYVSIIEGGFELCHGIIKMFNLNLEGHDPNYCLVCSPEGPKIMHRVKSRFKSFTGTIGKLIRSRSPEKNNEKPISENKTEKGENNIRIDPTTAFYVAKRFYKDTRLESEDEYFFWVKDRWLYIGVCGSLDLKNSSKISYVFNILDIEKITSKKRTPKFLTFHFKGFKKRYSFVMKTDLESKKFVNQITSQYQLLFRGPNIIQETLKV</sequence>
<dbReference type="PANTHER" id="PTHR13297:SF5">
    <property type="entry name" value="TBC1 DOMAIN FAMILY MEMBER 23"/>
    <property type="match status" value="1"/>
</dbReference>
<dbReference type="PANTHER" id="PTHR13297">
    <property type="entry name" value="TBC1 DOMAIN FAMILY MEMBER 23-RELATED"/>
    <property type="match status" value="1"/>
</dbReference>
<feature type="domain" description="Rab-GAP TBC" evidence="1">
    <location>
        <begin position="2"/>
        <end position="183"/>
    </location>
</feature>
<dbReference type="GO" id="GO:0042147">
    <property type="term" value="P:retrograde transport, endosome to Golgi"/>
    <property type="evidence" value="ECO:0007669"/>
    <property type="project" value="InterPro"/>
</dbReference>
<dbReference type="InterPro" id="IPR035969">
    <property type="entry name" value="Rab-GAP_TBC_sf"/>
</dbReference>
<dbReference type="Proteomes" id="UP001162131">
    <property type="component" value="Unassembled WGS sequence"/>
</dbReference>
<organism evidence="2 3">
    <name type="scientific">Blepharisma stoltei</name>
    <dbReference type="NCBI Taxonomy" id="1481888"/>
    <lineage>
        <taxon>Eukaryota</taxon>
        <taxon>Sar</taxon>
        <taxon>Alveolata</taxon>
        <taxon>Ciliophora</taxon>
        <taxon>Postciliodesmatophora</taxon>
        <taxon>Heterotrichea</taxon>
        <taxon>Heterotrichida</taxon>
        <taxon>Blepharismidae</taxon>
        <taxon>Blepharisma</taxon>
    </lineage>
</organism>
<gene>
    <name evidence="2" type="ORF">BSTOLATCC_MIC11759</name>
</gene>
<dbReference type="Gene3D" id="1.10.472.80">
    <property type="entry name" value="Ypt/Rab-GAP domain of gyp1p, domain 3"/>
    <property type="match status" value="1"/>
</dbReference>
<evidence type="ECO:0000313" key="2">
    <source>
        <dbReference type="EMBL" id="CAG9314764.1"/>
    </source>
</evidence>
<reference evidence="2" key="1">
    <citation type="submission" date="2021-09" db="EMBL/GenBank/DDBJ databases">
        <authorList>
            <consortium name="AG Swart"/>
            <person name="Singh M."/>
            <person name="Singh A."/>
            <person name="Seah K."/>
            <person name="Emmerich C."/>
        </authorList>
    </citation>
    <scope>NUCLEOTIDE SEQUENCE</scope>
    <source>
        <strain evidence="2">ATCC30299</strain>
    </source>
</reference>
<accession>A0AAU9IH41</accession>
<dbReference type="AlphaFoldDB" id="A0AAU9IH41"/>
<evidence type="ECO:0000313" key="3">
    <source>
        <dbReference type="Proteomes" id="UP001162131"/>
    </source>
</evidence>
<dbReference type="InterPro" id="IPR000195">
    <property type="entry name" value="Rab-GAP-TBC_dom"/>
</dbReference>
<dbReference type="Gene3D" id="1.10.8.270">
    <property type="entry name" value="putative rabgap domain of human tbc1 domain family member 14 like domains"/>
    <property type="match status" value="1"/>
</dbReference>
<dbReference type="GO" id="GO:0005829">
    <property type="term" value="C:cytosol"/>
    <property type="evidence" value="ECO:0007669"/>
    <property type="project" value="GOC"/>
</dbReference>
<proteinExistence type="predicted"/>